<proteinExistence type="predicted"/>
<reference evidence="1 2" key="1">
    <citation type="submission" date="2019-08" db="EMBL/GenBank/DDBJ databases">
        <title>Deep-cultivation of Planctomycetes and their phenomic and genomic characterization uncovers novel biology.</title>
        <authorList>
            <person name="Wiegand S."/>
            <person name="Jogler M."/>
            <person name="Boedeker C."/>
            <person name="Pinto D."/>
            <person name="Vollmers J."/>
            <person name="Rivas-Marin E."/>
            <person name="Kohn T."/>
            <person name="Peeters S.H."/>
            <person name="Heuer A."/>
            <person name="Rast P."/>
            <person name="Oberbeckmann S."/>
            <person name="Bunk B."/>
            <person name="Jeske O."/>
            <person name="Meyerdierks A."/>
            <person name="Storesund J.E."/>
            <person name="Kallscheuer N."/>
            <person name="Luecker S."/>
            <person name="Lage O.M."/>
            <person name="Pohl T."/>
            <person name="Merkel B.J."/>
            <person name="Hornburger P."/>
            <person name="Mueller R.-W."/>
            <person name="Bruemmer F."/>
            <person name="Labrenz M."/>
            <person name="Spormann A.M."/>
            <person name="Op den Camp H."/>
            <person name="Overmann J."/>
            <person name="Amann R."/>
            <person name="Jetten M.S.M."/>
            <person name="Mascher T."/>
            <person name="Medema M.H."/>
            <person name="Devos D.P."/>
            <person name="Kaster A.-K."/>
            <person name="Ovreas L."/>
            <person name="Rohde M."/>
            <person name="Galperin M.Y."/>
            <person name="Jogler C."/>
        </authorList>
    </citation>
    <scope>NUCLEOTIDE SEQUENCE [LARGE SCALE GENOMIC DNA]</scope>
    <source>
        <strain evidence="1 2">UC8</strain>
    </source>
</reference>
<name>A0A5B9QLG9_9BACT</name>
<dbReference type="Proteomes" id="UP000325286">
    <property type="component" value="Chromosome"/>
</dbReference>
<dbReference type="OrthoDB" id="9805877at2"/>
<sequence>MIAITFDIDWAPDAVIEDTLRILDEQNVSATFFATHDTPVLKDLRNHEIAIHPDFRGGDYEQKVSDLLAVYPDAVGARSHAYYLNSQIAKHYGAIGLQYESSLEMIGVQGVRPFRHWLGFVRIPVFWEDDINAAMEGDWDLPRMDSDSKSLYVFDFHPVHVYLNTESLDRYERARKYYHQPEELKSCAAPETIPGTRTLLKQLVKYCSESNNHSRLSEVVDVFANSRNCS</sequence>
<gene>
    <name evidence="1" type="ORF">UC8_06100</name>
</gene>
<dbReference type="KEGG" id="rul:UC8_06100"/>
<dbReference type="Pfam" id="PF22537">
    <property type="entry name" value="WbmS-like"/>
    <property type="match status" value="1"/>
</dbReference>
<dbReference type="InterPro" id="IPR054492">
    <property type="entry name" value="WbmS-like"/>
</dbReference>
<keyword evidence="2" id="KW-1185">Reference proteome</keyword>
<dbReference type="AlphaFoldDB" id="A0A5B9QLG9"/>
<dbReference type="EMBL" id="CP042914">
    <property type="protein sequence ID" value="QEG38652.1"/>
    <property type="molecule type" value="Genomic_DNA"/>
</dbReference>
<dbReference type="InterPro" id="IPR011330">
    <property type="entry name" value="Glyco_hydro/deAcase_b/a-brl"/>
</dbReference>
<dbReference type="RefSeq" id="WP_068142736.1">
    <property type="nucleotide sequence ID" value="NZ_CP042914.1"/>
</dbReference>
<dbReference type="GO" id="GO:0005975">
    <property type="term" value="P:carbohydrate metabolic process"/>
    <property type="evidence" value="ECO:0007669"/>
    <property type="project" value="InterPro"/>
</dbReference>
<evidence type="ECO:0000313" key="2">
    <source>
        <dbReference type="Proteomes" id="UP000325286"/>
    </source>
</evidence>
<evidence type="ECO:0000313" key="1">
    <source>
        <dbReference type="EMBL" id="QEG38652.1"/>
    </source>
</evidence>
<organism evidence="1 2">
    <name type="scientific">Roseimaritima ulvae</name>
    <dbReference type="NCBI Taxonomy" id="980254"/>
    <lineage>
        <taxon>Bacteria</taxon>
        <taxon>Pseudomonadati</taxon>
        <taxon>Planctomycetota</taxon>
        <taxon>Planctomycetia</taxon>
        <taxon>Pirellulales</taxon>
        <taxon>Pirellulaceae</taxon>
        <taxon>Roseimaritima</taxon>
    </lineage>
</organism>
<protein>
    <recommendedName>
        <fullName evidence="3">Polysaccharide deacetylase</fullName>
    </recommendedName>
</protein>
<evidence type="ECO:0008006" key="3">
    <source>
        <dbReference type="Google" id="ProtNLM"/>
    </source>
</evidence>
<dbReference type="Gene3D" id="3.20.20.370">
    <property type="entry name" value="Glycoside hydrolase/deacetylase"/>
    <property type="match status" value="1"/>
</dbReference>
<accession>A0A5B9QLG9</accession>
<dbReference type="SUPFAM" id="SSF88713">
    <property type="entry name" value="Glycoside hydrolase/deacetylase"/>
    <property type="match status" value="1"/>
</dbReference>